<protein>
    <submittedName>
        <fullName evidence="2">H+/gluconate symporter-like permease</fullName>
    </submittedName>
</protein>
<dbReference type="AlphaFoldDB" id="A0A841PRC4"/>
<dbReference type="Proteomes" id="UP000568839">
    <property type="component" value="Unassembled WGS sequence"/>
</dbReference>
<keyword evidence="1" id="KW-1133">Transmembrane helix</keyword>
<reference evidence="2 3" key="1">
    <citation type="submission" date="2020-08" db="EMBL/GenBank/DDBJ databases">
        <title>Genomic Encyclopedia of Type Strains, Phase IV (KMG-IV): sequencing the most valuable type-strain genomes for metagenomic binning, comparative biology and taxonomic classification.</title>
        <authorList>
            <person name="Goeker M."/>
        </authorList>
    </citation>
    <scope>NUCLEOTIDE SEQUENCE [LARGE SCALE GENOMIC DNA]</scope>
    <source>
        <strain evidence="2 3">DSM 21769</strain>
    </source>
</reference>
<comment type="caution">
    <text evidence="2">The sequence shown here is derived from an EMBL/GenBank/DDBJ whole genome shotgun (WGS) entry which is preliminary data.</text>
</comment>
<keyword evidence="3" id="KW-1185">Reference proteome</keyword>
<evidence type="ECO:0000313" key="2">
    <source>
        <dbReference type="EMBL" id="MBB6451340.1"/>
    </source>
</evidence>
<evidence type="ECO:0000256" key="1">
    <source>
        <dbReference type="SAM" id="Phobius"/>
    </source>
</evidence>
<keyword evidence="1" id="KW-0472">Membrane</keyword>
<keyword evidence="1" id="KW-0812">Transmembrane</keyword>
<evidence type="ECO:0000313" key="3">
    <source>
        <dbReference type="Proteomes" id="UP000568839"/>
    </source>
</evidence>
<dbReference type="GO" id="GO:0005886">
    <property type="term" value="C:plasma membrane"/>
    <property type="evidence" value="ECO:0007669"/>
    <property type="project" value="TreeGrafter"/>
</dbReference>
<sequence length="97" mass="10809">MFGIFLGLLLLMILAYRGWSIIWIAPICAGIVALFGGLDLLEAYTETYMGGFVNFAKTWFPVFMLGAIFGKLMEYTGMAKSIAIRITQLLLELSGRF</sequence>
<proteinExistence type="predicted"/>
<organism evidence="2 3">
    <name type="scientific">Geomicrobium halophilum</name>
    <dbReference type="NCBI Taxonomy" id="549000"/>
    <lineage>
        <taxon>Bacteria</taxon>
        <taxon>Bacillati</taxon>
        <taxon>Bacillota</taxon>
        <taxon>Bacilli</taxon>
        <taxon>Bacillales</taxon>
        <taxon>Geomicrobium</taxon>
    </lineage>
</organism>
<dbReference type="GO" id="GO:0015128">
    <property type="term" value="F:gluconate transmembrane transporter activity"/>
    <property type="evidence" value="ECO:0007669"/>
    <property type="project" value="InterPro"/>
</dbReference>
<dbReference type="InterPro" id="IPR003474">
    <property type="entry name" value="Glcn_transporter"/>
</dbReference>
<feature type="transmembrane region" description="Helical" evidence="1">
    <location>
        <begin position="48"/>
        <end position="70"/>
    </location>
</feature>
<dbReference type="PANTHER" id="PTHR30354">
    <property type="entry name" value="GNT FAMILY GLUCONATE TRANSPORTER"/>
    <property type="match status" value="1"/>
</dbReference>
<name>A0A841PRC4_9BACL</name>
<accession>A0A841PRC4</accession>
<gene>
    <name evidence="2" type="ORF">HNR44_003347</name>
</gene>
<dbReference type="EMBL" id="JACHHJ010000006">
    <property type="protein sequence ID" value="MBB6451340.1"/>
    <property type="molecule type" value="Genomic_DNA"/>
</dbReference>
<dbReference type="PANTHER" id="PTHR30354:SF7">
    <property type="entry name" value="BLL7963 PROTEIN"/>
    <property type="match status" value="1"/>
</dbReference>